<feature type="domain" description="RecX third three-helical" evidence="8">
    <location>
        <begin position="165"/>
        <end position="201"/>
    </location>
</feature>
<comment type="subcellular location">
    <subcellularLocation>
        <location evidence="2 6">Cytoplasm</location>
    </subcellularLocation>
</comment>
<dbReference type="InterPro" id="IPR053925">
    <property type="entry name" value="RecX_HTH_3rd"/>
</dbReference>
<evidence type="ECO:0000256" key="2">
    <source>
        <dbReference type="ARBA" id="ARBA00004496"/>
    </source>
</evidence>
<feature type="domain" description="RecX third three-helical" evidence="8">
    <location>
        <begin position="211"/>
        <end position="258"/>
    </location>
</feature>
<comment type="similarity">
    <text evidence="3 6">Belongs to the RecX family.</text>
</comment>
<dbReference type="NCBIfam" id="NF010733">
    <property type="entry name" value="PRK14135.1"/>
    <property type="match status" value="1"/>
</dbReference>
<evidence type="ECO:0000256" key="5">
    <source>
        <dbReference type="ARBA" id="ARBA00022490"/>
    </source>
</evidence>
<evidence type="ECO:0000256" key="6">
    <source>
        <dbReference type="HAMAP-Rule" id="MF_01114"/>
    </source>
</evidence>
<dbReference type="GO" id="GO:0006282">
    <property type="term" value="P:regulation of DNA repair"/>
    <property type="evidence" value="ECO:0007669"/>
    <property type="project" value="UniProtKB-UniRule"/>
</dbReference>
<dbReference type="PANTHER" id="PTHR33602:SF1">
    <property type="entry name" value="REGULATORY PROTEIN RECX FAMILY PROTEIN"/>
    <property type="match status" value="1"/>
</dbReference>
<evidence type="ECO:0000259" key="7">
    <source>
        <dbReference type="Pfam" id="PF02631"/>
    </source>
</evidence>
<evidence type="ECO:0000313" key="11">
    <source>
        <dbReference type="Proteomes" id="UP000777303"/>
    </source>
</evidence>
<comment type="function">
    <text evidence="1 6">Modulates RecA activity.</text>
</comment>
<feature type="domain" description="RecX second three-helical" evidence="7">
    <location>
        <begin position="107"/>
        <end position="148"/>
    </location>
</feature>
<name>A0A948TIZ8_9LACO</name>
<dbReference type="InterPro" id="IPR053926">
    <property type="entry name" value="RecX_HTH_1st"/>
</dbReference>
<dbReference type="HAMAP" id="MF_01114">
    <property type="entry name" value="RecX"/>
    <property type="match status" value="1"/>
</dbReference>
<dbReference type="PANTHER" id="PTHR33602">
    <property type="entry name" value="REGULATORY PROTEIN RECX FAMILY PROTEIN"/>
    <property type="match status" value="1"/>
</dbReference>
<dbReference type="GO" id="GO:0005737">
    <property type="term" value="C:cytoplasm"/>
    <property type="evidence" value="ECO:0007669"/>
    <property type="project" value="UniProtKB-SubCell"/>
</dbReference>
<evidence type="ECO:0000259" key="9">
    <source>
        <dbReference type="Pfam" id="PF21982"/>
    </source>
</evidence>
<gene>
    <name evidence="6 10" type="primary">recX</name>
    <name evidence="10" type="ORF">H9901_02400</name>
</gene>
<dbReference type="Pfam" id="PF21981">
    <property type="entry name" value="RecX_HTH3"/>
    <property type="match status" value="2"/>
</dbReference>
<dbReference type="EMBL" id="JAHLFS010000031">
    <property type="protein sequence ID" value="MBU3851528.1"/>
    <property type="molecule type" value="Genomic_DNA"/>
</dbReference>
<sequence length="265" mass="30845">MAIITKITAQKRKGRYNIFLDNQYAFAVGENILIRYGLFKGQEVDAQLQKQLQQAEQQDKAYNLALNYLSRQLRTVYEVMTYLHQHDVTHDVACAVVKRLCEQHYLNDQNYADSFVRTMYHTSDKGPYIIQRKLKQKHVADAVIAQALLQFDESRQLLNATTSVNKLAQHYRHDAFKTQQRKIYQALINKGYSSDIVKQAIAQADLQVDAEQQQQLLIQTGTKLLRRYQALDPKTRHQKILRALYQKGFSFDDAQAFLATYDHEN</sequence>
<feature type="domain" description="RecX first three-helical" evidence="9">
    <location>
        <begin position="61"/>
        <end position="100"/>
    </location>
</feature>
<reference evidence="10" key="2">
    <citation type="submission" date="2021-04" db="EMBL/GenBank/DDBJ databases">
        <authorList>
            <person name="Gilroy R."/>
        </authorList>
    </citation>
    <scope>NUCLEOTIDE SEQUENCE</scope>
    <source>
        <strain evidence="10">F6-6636</strain>
    </source>
</reference>
<dbReference type="Pfam" id="PF02631">
    <property type="entry name" value="RecX_HTH2"/>
    <property type="match status" value="1"/>
</dbReference>
<evidence type="ECO:0000256" key="4">
    <source>
        <dbReference type="ARBA" id="ARBA00018111"/>
    </source>
</evidence>
<evidence type="ECO:0000259" key="8">
    <source>
        <dbReference type="Pfam" id="PF21981"/>
    </source>
</evidence>
<dbReference type="AlphaFoldDB" id="A0A948TIZ8"/>
<evidence type="ECO:0000313" key="10">
    <source>
        <dbReference type="EMBL" id="MBU3851528.1"/>
    </source>
</evidence>
<accession>A0A948TIZ8</accession>
<dbReference type="Proteomes" id="UP000777303">
    <property type="component" value="Unassembled WGS sequence"/>
</dbReference>
<dbReference type="Pfam" id="PF21982">
    <property type="entry name" value="RecX_HTH1"/>
    <property type="match status" value="1"/>
</dbReference>
<comment type="caution">
    <text evidence="10">The sequence shown here is derived from an EMBL/GenBank/DDBJ whole genome shotgun (WGS) entry which is preliminary data.</text>
</comment>
<dbReference type="InterPro" id="IPR003783">
    <property type="entry name" value="Regulatory_RecX"/>
</dbReference>
<evidence type="ECO:0000256" key="1">
    <source>
        <dbReference type="ARBA" id="ARBA00003529"/>
    </source>
</evidence>
<dbReference type="Gene3D" id="1.10.10.10">
    <property type="entry name" value="Winged helix-like DNA-binding domain superfamily/Winged helix DNA-binding domain"/>
    <property type="match status" value="4"/>
</dbReference>
<proteinExistence type="inferred from homology"/>
<protein>
    <recommendedName>
        <fullName evidence="4 6">Regulatory protein RecX</fullName>
    </recommendedName>
</protein>
<reference evidence="10" key="1">
    <citation type="journal article" date="2021" name="PeerJ">
        <title>Extensive microbial diversity within the chicken gut microbiome revealed by metagenomics and culture.</title>
        <authorList>
            <person name="Gilroy R."/>
            <person name="Ravi A."/>
            <person name="Getino M."/>
            <person name="Pursley I."/>
            <person name="Horton D.L."/>
            <person name="Alikhan N.F."/>
            <person name="Baker D."/>
            <person name="Gharbi K."/>
            <person name="Hall N."/>
            <person name="Watson M."/>
            <person name="Adriaenssens E.M."/>
            <person name="Foster-Nyarko E."/>
            <person name="Jarju S."/>
            <person name="Secka A."/>
            <person name="Antonio M."/>
            <person name="Oren A."/>
            <person name="Chaudhuri R.R."/>
            <person name="La Ragione R."/>
            <person name="Hildebrand F."/>
            <person name="Pallen M.J."/>
        </authorList>
    </citation>
    <scope>NUCLEOTIDE SEQUENCE</scope>
    <source>
        <strain evidence="10">F6-6636</strain>
    </source>
</reference>
<keyword evidence="5 6" id="KW-0963">Cytoplasm</keyword>
<organism evidence="10 11">
    <name type="scientific">Candidatus Paralactobacillus gallistercoris</name>
    <dbReference type="NCBI Taxonomy" id="2838724"/>
    <lineage>
        <taxon>Bacteria</taxon>
        <taxon>Bacillati</taxon>
        <taxon>Bacillota</taxon>
        <taxon>Bacilli</taxon>
        <taxon>Lactobacillales</taxon>
        <taxon>Lactobacillaceae</taxon>
        <taxon>Lactobacillus</taxon>
    </lineage>
</organism>
<dbReference type="InterPro" id="IPR036388">
    <property type="entry name" value="WH-like_DNA-bd_sf"/>
</dbReference>
<evidence type="ECO:0000256" key="3">
    <source>
        <dbReference type="ARBA" id="ARBA00009695"/>
    </source>
</evidence>
<dbReference type="InterPro" id="IPR053924">
    <property type="entry name" value="RecX_HTH_2nd"/>
</dbReference>